<evidence type="ECO:0000259" key="2">
    <source>
        <dbReference type="Pfam" id="PF01370"/>
    </source>
</evidence>
<proteinExistence type="predicted"/>
<dbReference type="InterPro" id="IPR036291">
    <property type="entry name" value="NAD(P)-bd_dom_sf"/>
</dbReference>
<keyword evidence="1" id="KW-0520">NAD</keyword>
<dbReference type="EMBL" id="RBLC01000001">
    <property type="protein sequence ID" value="RKS26399.1"/>
    <property type="molecule type" value="Genomic_DNA"/>
</dbReference>
<name>A0A495MPX2_9FLAO</name>
<evidence type="ECO:0000313" key="4">
    <source>
        <dbReference type="Proteomes" id="UP000277579"/>
    </source>
</evidence>
<accession>A0A495MPX2</accession>
<dbReference type="Pfam" id="PF01370">
    <property type="entry name" value="Epimerase"/>
    <property type="match status" value="1"/>
</dbReference>
<sequence length="341" mass="38086">MKKIVVLGGGGFIGGHLAKRLKEEGNFVRICDIKDHEYFVHDEICNEFIKGDLTDPVIVSQVIDENIDEVYQLAADMGGAGYIFTGNNDANVMHNSAAINLNVAKESVHKGVKKVFYSSSACMYPEYNQLDPLNPNCEESSAYPANPDSEYGWEKLFSERLFLAFNRNYNLDVRIARFHNIFGPQGTWKGGKEKAPAAMCRKAAEAKEGSEIEVWGDGQQTRSFLYVDECVEAVIRLMKSDFLGPVNIGSEEMVSINELAQMAIDLSGKDIKIKNIDGQEFIDKYGFKCPTGVRGRNSDNKLYKEKIGWEVSEPLKAGMVKTFSWINEMVTSVSEIESNPK</sequence>
<evidence type="ECO:0000313" key="3">
    <source>
        <dbReference type="EMBL" id="RKS26399.1"/>
    </source>
</evidence>
<evidence type="ECO:0000256" key="1">
    <source>
        <dbReference type="ARBA" id="ARBA00023027"/>
    </source>
</evidence>
<dbReference type="Gene3D" id="3.90.25.10">
    <property type="entry name" value="UDP-galactose 4-epimerase, domain 1"/>
    <property type="match status" value="1"/>
</dbReference>
<dbReference type="PANTHER" id="PTHR43574">
    <property type="entry name" value="EPIMERASE-RELATED"/>
    <property type="match status" value="1"/>
</dbReference>
<dbReference type="Proteomes" id="UP000277579">
    <property type="component" value="Unassembled WGS sequence"/>
</dbReference>
<dbReference type="InterPro" id="IPR001509">
    <property type="entry name" value="Epimerase_deHydtase"/>
</dbReference>
<organism evidence="3 4">
    <name type="scientific">Flavobacterium endophyticum</name>
    <dbReference type="NCBI Taxonomy" id="1540163"/>
    <lineage>
        <taxon>Bacteria</taxon>
        <taxon>Pseudomonadati</taxon>
        <taxon>Bacteroidota</taxon>
        <taxon>Flavobacteriia</taxon>
        <taxon>Flavobacteriales</taxon>
        <taxon>Flavobacteriaceae</taxon>
        <taxon>Flavobacterium</taxon>
    </lineage>
</organism>
<reference evidence="3 4" key="1">
    <citation type="submission" date="2018-10" db="EMBL/GenBank/DDBJ databases">
        <title>Genomic Encyclopedia of Archaeal and Bacterial Type Strains, Phase II (KMG-II): from individual species to whole genera.</title>
        <authorList>
            <person name="Goeker M."/>
        </authorList>
    </citation>
    <scope>NUCLEOTIDE SEQUENCE [LARGE SCALE GENOMIC DNA]</scope>
    <source>
        <strain evidence="3 4">DSM 29537</strain>
    </source>
</reference>
<feature type="domain" description="NAD-dependent epimerase/dehydratase" evidence="2">
    <location>
        <begin position="4"/>
        <end position="249"/>
    </location>
</feature>
<comment type="caution">
    <text evidence="3">The sequence shown here is derived from an EMBL/GenBank/DDBJ whole genome shotgun (WGS) entry which is preliminary data.</text>
</comment>
<dbReference type="AlphaFoldDB" id="A0A495MPX2"/>
<dbReference type="RefSeq" id="WP_121375723.1">
    <property type="nucleotide sequence ID" value="NZ_RBLC01000001.1"/>
</dbReference>
<protein>
    <submittedName>
        <fullName evidence="3">Nucleoside-diphosphate-sugar epimerase</fullName>
    </submittedName>
</protein>
<dbReference type="SUPFAM" id="SSF51735">
    <property type="entry name" value="NAD(P)-binding Rossmann-fold domains"/>
    <property type="match status" value="1"/>
</dbReference>
<gene>
    <name evidence="3" type="ORF">CLV94_1457</name>
</gene>
<dbReference type="Gene3D" id="3.40.50.720">
    <property type="entry name" value="NAD(P)-binding Rossmann-like Domain"/>
    <property type="match status" value="1"/>
</dbReference>
<keyword evidence="4" id="KW-1185">Reference proteome</keyword>
<dbReference type="OrthoDB" id="9811743at2"/>